<feature type="transmembrane region" description="Helical" evidence="1">
    <location>
        <begin position="222"/>
        <end position="249"/>
    </location>
</feature>
<dbReference type="STRING" id="399736.SAMN04489720_0989"/>
<feature type="transmembrane region" description="Helical" evidence="1">
    <location>
        <begin position="32"/>
        <end position="60"/>
    </location>
</feature>
<dbReference type="AlphaFoldDB" id="A0A1G8BM41"/>
<reference evidence="3" key="1">
    <citation type="submission" date="2016-10" db="EMBL/GenBank/DDBJ databases">
        <authorList>
            <person name="Varghese N."/>
            <person name="Submissions S."/>
        </authorList>
    </citation>
    <scope>NUCLEOTIDE SEQUENCE [LARGE SCALE GENOMIC DNA]</scope>
    <source>
        <strain evidence="3">DSM 22002</strain>
    </source>
</reference>
<feature type="transmembrane region" description="Helical" evidence="1">
    <location>
        <begin position="339"/>
        <end position="365"/>
    </location>
</feature>
<name>A0A1G8BM41_9MICO</name>
<feature type="transmembrane region" description="Helical" evidence="1">
    <location>
        <begin position="144"/>
        <end position="168"/>
    </location>
</feature>
<gene>
    <name evidence="2" type="ORF">SAMN04489720_0989</name>
</gene>
<dbReference type="RefSeq" id="WP_092502978.1">
    <property type="nucleotide sequence ID" value="NZ_LT629695.1"/>
</dbReference>
<evidence type="ECO:0000256" key="1">
    <source>
        <dbReference type="SAM" id="Phobius"/>
    </source>
</evidence>
<organism evidence="2 3">
    <name type="scientific">Agrococcus jejuensis</name>
    <dbReference type="NCBI Taxonomy" id="399736"/>
    <lineage>
        <taxon>Bacteria</taxon>
        <taxon>Bacillati</taxon>
        <taxon>Actinomycetota</taxon>
        <taxon>Actinomycetes</taxon>
        <taxon>Micrococcales</taxon>
        <taxon>Microbacteriaceae</taxon>
        <taxon>Agrococcus</taxon>
    </lineage>
</organism>
<feature type="transmembrane region" description="Helical" evidence="1">
    <location>
        <begin position="116"/>
        <end position="138"/>
    </location>
</feature>
<sequence length="376" mass="36405">MTRTVVHEAALTLDVALLRTAARRLGRDGARLATIVVATWATIAVAAGGVVMALGIRLGVVAGMPVEPARAIVVAAMVATVAVSLVRLACGTGLASRLAAPDALRAALGVRPRAGIALGAAVHVWMLGAATLPLAVTWSTWDAAPGVGLCVSAVGVAALAGCLLLACASSDRRALRPHGGAVLGSVHRAEVSALIGAATFGAMGMLPTAAALRDAAAEAAAALAGAGAGVAASAVVAGVATIVASDRLLEADARSRLRRARALLDAGASRASVVARLVRPAIVAWALLAASGCVASAVWGASTSDAVGVGGAILAVGAAAAALAMGADAPASRVVASAIVVAIVAIAPGWSTLALAALAIGAAVATTARRLRCPPS</sequence>
<evidence type="ECO:0000313" key="3">
    <source>
        <dbReference type="Proteomes" id="UP000198822"/>
    </source>
</evidence>
<feature type="transmembrane region" description="Helical" evidence="1">
    <location>
        <begin position="72"/>
        <end position="95"/>
    </location>
</feature>
<keyword evidence="1" id="KW-0812">Transmembrane</keyword>
<proteinExistence type="predicted"/>
<feature type="transmembrane region" description="Helical" evidence="1">
    <location>
        <begin position="282"/>
        <end position="301"/>
    </location>
</feature>
<evidence type="ECO:0000313" key="2">
    <source>
        <dbReference type="EMBL" id="SDH34173.1"/>
    </source>
</evidence>
<protein>
    <submittedName>
        <fullName evidence="2">Uncharacterized protein</fullName>
    </submittedName>
</protein>
<keyword evidence="1" id="KW-0472">Membrane</keyword>
<feature type="transmembrane region" description="Helical" evidence="1">
    <location>
        <begin position="307"/>
        <end position="327"/>
    </location>
</feature>
<keyword evidence="3" id="KW-1185">Reference proteome</keyword>
<keyword evidence="1" id="KW-1133">Transmembrane helix</keyword>
<dbReference type="EMBL" id="LT629695">
    <property type="protein sequence ID" value="SDH34173.1"/>
    <property type="molecule type" value="Genomic_DNA"/>
</dbReference>
<dbReference type="Proteomes" id="UP000198822">
    <property type="component" value="Chromosome I"/>
</dbReference>
<accession>A0A1G8BM41</accession>